<evidence type="ECO:0000256" key="1">
    <source>
        <dbReference type="ARBA" id="ARBA00022814"/>
    </source>
</evidence>
<dbReference type="SMART" id="SM00738">
    <property type="entry name" value="NGN"/>
    <property type="match status" value="1"/>
</dbReference>
<evidence type="ECO:0000256" key="3">
    <source>
        <dbReference type="ARBA" id="ARBA00023163"/>
    </source>
</evidence>
<accession>A0A2U1CUQ1</accession>
<dbReference type="Proteomes" id="UP000245887">
    <property type="component" value="Unassembled WGS sequence"/>
</dbReference>
<dbReference type="OrthoDB" id="9790639at2"/>
<dbReference type="Pfam" id="PF02357">
    <property type="entry name" value="NusG"/>
    <property type="match status" value="1"/>
</dbReference>
<dbReference type="PANTHER" id="PTHR30265">
    <property type="entry name" value="RHO-INTERACTING TRANSCRIPTION TERMINATION FACTOR NUSG"/>
    <property type="match status" value="1"/>
</dbReference>
<gene>
    <name evidence="5" type="ORF">C8D92_108162</name>
</gene>
<dbReference type="EMBL" id="QEKQ01000008">
    <property type="protein sequence ID" value="PVY70805.1"/>
    <property type="molecule type" value="Genomic_DNA"/>
</dbReference>
<keyword evidence="2" id="KW-0805">Transcription regulation</keyword>
<keyword evidence="1" id="KW-0889">Transcription antitermination</keyword>
<proteinExistence type="predicted"/>
<protein>
    <submittedName>
        <fullName evidence="5">Transcriptional antiterminator RfaH</fullName>
    </submittedName>
</protein>
<evidence type="ECO:0000313" key="5">
    <source>
        <dbReference type="EMBL" id="PVY70805.1"/>
    </source>
</evidence>
<dbReference type="InterPro" id="IPR043425">
    <property type="entry name" value="NusG-like"/>
</dbReference>
<dbReference type="AlphaFoldDB" id="A0A2U1CUQ1"/>
<dbReference type="SUPFAM" id="SSF50104">
    <property type="entry name" value="Translation proteins SH3-like domain"/>
    <property type="match status" value="1"/>
</dbReference>
<dbReference type="InterPro" id="IPR006645">
    <property type="entry name" value="NGN-like_dom"/>
</dbReference>
<dbReference type="CDD" id="cd09892">
    <property type="entry name" value="NGN_SP_RfaH"/>
    <property type="match status" value="1"/>
</dbReference>
<dbReference type="PANTHER" id="PTHR30265:SF7">
    <property type="entry name" value="TRANSCRIPTION ANTITERMINATION PROTEIN RFAH"/>
    <property type="match status" value="1"/>
</dbReference>
<evidence type="ECO:0000313" key="6">
    <source>
        <dbReference type="Proteomes" id="UP000245887"/>
    </source>
</evidence>
<sequence length="161" mass="17993">MPWYAIQHKPAQGDRALANLQNQGASCFYPKIEVERIRGNKRQKRLEPLFPGYLFINIEQTDPLWAKLRSTRGVGRVVSFAGKPAPIDDAVIDHIRDSLDKVADAGGIQPGQPVEVDNGPFQGIQAVFEAYDGEERAIVLMNFMHTQQRVSVPVAGVRKRE</sequence>
<dbReference type="Gene3D" id="3.30.70.940">
    <property type="entry name" value="NusG, N-terminal domain"/>
    <property type="match status" value="1"/>
</dbReference>
<dbReference type="GO" id="GO:0006354">
    <property type="term" value="P:DNA-templated transcription elongation"/>
    <property type="evidence" value="ECO:0007669"/>
    <property type="project" value="InterPro"/>
</dbReference>
<dbReference type="InterPro" id="IPR010215">
    <property type="entry name" value="Transcription_antiterm_RfaH"/>
</dbReference>
<dbReference type="GO" id="GO:0031564">
    <property type="term" value="P:transcription antitermination"/>
    <property type="evidence" value="ECO:0007669"/>
    <property type="project" value="UniProtKB-KW"/>
</dbReference>
<evidence type="ECO:0000259" key="4">
    <source>
        <dbReference type="SMART" id="SM00738"/>
    </source>
</evidence>
<dbReference type="InterPro" id="IPR008991">
    <property type="entry name" value="Translation_prot_SH3-like_sf"/>
</dbReference>
<dbReference type="GO" id="GO:0005829">
    <property type="term" value="C:cytosol"/>
    <property type="evidence" value="ECO:0007669"/>
    <property type="project" value="TreeGrafter"/>
</dbReference>
<reference evidence="5 6" key="1">
    <citation type="submission" date="2018-04" db="EMBL/GenBank/DDBJ databases">
        <title>Genomic Encyclopedia of Type Strains, Phase IV (KMG-IV): sequencing the most valuable type-strain genomes for metagenomic binning, comparative biology and taxonomic classification.</title>
        <authorList>
            <person name="Goeker M."/>
        </authorList>
    </citation>
    <scope>NUCLEOTIDE SEQUENCE [LARGE SCALE GENOMIC DNA]</scope>
    <source>
        <strain evidence="5 6">DSM 28688</strain>
    </source>
</reference>
<evidence type="ECO:0000256" key="2">
    <source>
        <dbReference type="ARBA" id="ARBA00023015"/>
    </source>
</evidence>
<name>A0A2U1CUQ1_9GAMM</name>
<dbReference type="NCBIfam" id="TIGR01955">
    <property type="entry name" value="RfaH"/>
    <property type="match status" value="1"/>
</dbReference>
<feature type="domain" description="NusG-like N-terminal" evidence="4">
    <location>
        <begin position="1"/>
        <end position="99"/>
    </location>
</feature>
<dbReference type="RefSeq" id="WP_116919587.1">
    <property type="nucleotide sequence ID" value="NZ_QEKQ01000008.1"/>
</dbReference>
<dbReference type="InterPro" id="IPR036735">
    <property type="entry name" value="NGN_dom_sf"/>
</dbReference>
<dbReference type="SUPFAM" id="SSF82679">
    <property type="entry name" value="N-utilization substance G protein NusG, N-terminal domain"/>
    <property type="match status" value="1"/>
</dbReference>
<organism evidence="5 6">
    <name type="scientific">Tamilnaduibacter salinus</name>
    <dbReference type="NCBI Taxonomy" id="1484056"/>
    <lineage>
        <taxon>Bacteria</taxon>
        <taxon>Pseudomonadati</taxon>
        <taxon>Pseudomonadota</taxon>
        <taxon>Gammaproteobacteria</taxon>
        <taxon>Pseudomonadales</taxon>
        <taxon>Marinobacteraceae</taxon>
        <taxon>Tamilnaduibacter</taxon>
    </lineage>
</organism>
<comment type="caution">
    <text evidence="5">The sequence shown here is derived from an EMBL/GenBank/DDBJ whole genome shotgun (WGS) entry which is preliminary data.</text>
</comment>
<keyword evidence="3" id="KW-0804">Transcription</keyword>
<dbReference type="NCBIfam" id="NF006534">
    <property type="entry name" value="PRK09014.1"/>
    <property type="match status" value="1"/>
</dbReference>